<dbReference type="Gene3D" id="3.20.20.70">
    <property type="entry name" value="Aldolase class I"/>
    <property type="match status" value="1"/>
</dbReference>
<organism evidence="12 13">
    <name type="scientific">Nitrosomonas eutropha</name>
    <dbReference type="NCBI Taxonomy" id="916"/>
    <lineage>
        <taxon>Bacteria</taxon>
        <taxon>Pseudomonadati</taxon>
        <taxon>Pseudomonadota</taxon>
        <taxon>Betaproteobacteria</taxon>
        <taxon>Nitrosomonadales</taxon>
        <taxon>Nitrosomonadaceae</taxon>
        <taxon>Nitrosomonas</taxon>
    </lineage>
</organism>
<accession>A0A1I7F2P5</accession>
<reference evidence="12 13" key="1">
    <citation type="submission" date="2016-10" db="EMBL/GenBank/DDBJ databases">
        <authorList>
            <person name="de Groot N.N."/>
        </authorList>
    </citation>
    <scope>NUCLEOTIDE SEQUENCE [LARGE SCALE GENOMIC DNA]</scope>
    <source>
        <strain evidence="12 13">Nm24</strain>
    </source>
</reference>
<dbReference type="HAMAP" id="MF_00135">
    <property type="entry name" value="PRAI"/>
    <property type="match status" value="1"/>
</dbReference>
<dbReference type="SUPFAM" id="SSF51366">
    <property type="entry name" value="Ribulose-phoshate binding barrel"/>
    <property type="match status" value="1"/>
</dbReference>
<dbReference type="NCBIfam" id="NF002298">
    <property type="entry name" value="PRK01222.1-4"/>
    <property type="match status" value="1"/>
</dbReference>
<evidence type="ECO:0000259" key="11">
    <source>
        <dbReference type="Pfam" id="PF00697"/>
    </source>
</evidence>
<dbReference type="InterPro" id="IPR044643">
    <property type="entry name" value="TrpF_fam"/>
</dbReference>
<dbReference type="InterPro" id="IPR001240">
    <property type="entry name" value="PRAI_dom"/>
</dbReference>
<dbReference type="RefSeq" id="WP_074926230.1">
    <property type="nucleotide sequence ID" value="NZ_FPBL01000001.1"/>
</dbReference>
<evidence type="ECO:0000256" key="4">
    <source>
        <dbReference type="ARBA" id="ARBA00012572"/>
    </source>
</evidence>
<dbReference type="NCBIfam" id="NF002299">
    <property type="entry name" value="PRK01222.1-6"/>
    <property type="match status" value="1"/>
</dbReference>
<evidence type="ECO:0000256" key="3">
    <source>
        <dbReference type="ARBA" id="ARBA00007571"/>
    </source>
</evidence>
<dbReference type="GO" id="GO:0004640">
    <property type="term" value="F:phosphoribosylanthranilate isomerase activity"/>
    <property type="evidence" value="ECO:0007669"/>
    <property type="project" value="UniProtKB-UniRule"/>
</dbReference>
<keyword evidence="7 10" id="KW-0822">Tryptophan biosynthesis</keyword>
<name>A0A1I7F2P5_9PROT</name>
<dbReference type="OrthoDB" id="9796196at2"/>
<dbReference type="InterPro" id="IPR011060">
    <property type="entry name" value="RibuloseP-bd_barrel"/>
</dbReference>
<protein>
    <recommendedName>
        <fullName evidence="5 10">N-(5'-phosphoribosyl)anthranilate isomerase</fullName>
        <shortName evidence="10">PRAI</shortName>
        <ecNumber evidence="4 10">5.3.1.24</ecNumber>
    </recommendedName>
</protein>
<dbReference type="FunFam" id="3.20.20.70:FF:000075">
    <property type="entry name" value="Tryptophan biosynthesis protein TRP1"/>
    <property type="match status" value="1"/>
</dbReference>
<comment type="similarity">
    <text evidence="3 10">Belongs to the TrpF family.</text>
</comment>
<dbReference type="PANTHER" id="PTHR42894:SF1">
    <property type="entry name" value="N-(5'-PHOSPHORIBOSYL)ANTHRANILATE ISOMERASE"/>
    <property type="match status" value="1"/>
</dbReference>
<dbReference type="GO" id="GO:0000162">
    <property type="term" value="P:L-tryptophan biosynthetic process"/>
    <property type="evidence" value="ECO:0007669"/>
    <property type="project" value="UniProtKB-UniRule"/>
</dbReference>
<evidence type="ECO:0000313" key="13">
    <source>
        <dbReference type="Proteomes" id="UP000183926"/>
    </source>
</evidence>
<evidence type="ECO:0000256" key="9">
    <source>
        <dbReference type="ARBA" id="ARBA00023235"/>
    </source>
</evidence>
<evidence type="ECO:0000256" key="6">
    <source>
        <dbReference type="ARBA" id="ARBA00022605"/>
    </source>
</evidence>
<feature type="domain" description="N-(5'phosphoribosyl) anthranilate isomerase (PRAI)" evidence="11">
    <location>
        <begin position="5"/>
        <end position="200"/>
    </location>
</feature>
<dbReference type="EMBL" id="FPBL01000001">
    <property type="protein sequence ID" value="SFU30442.1"/>
    <property type="molecule type" value="Genomic_DNA"/>
</dbReference>
<dbReference type="CDD" id="cd00405">
    <property type="entry name" value="PRAI"/>
    <property type="match status" value="1"/>
</dbReference>
<dbReference type="InterPro" id="IPR013785">
    <property type="entry name" value="Aldolase_TIM"/>
</dbReference>
<evidence type="ECO:0000256" key="1">
    <source>
        <dbReference type="ARBA" id="ARBA00001164"/>
    </source>
</evidence>
<evidence type="ECO:0000256" key="7">
    <source>
        <dbReference type="ARBA" id="ARBA00022822"/>
    </source>
</evidence>
<proteinExistence type="inferred from homology"/>
<evidence type="ECO:0000313" key="12">
    <source>
        <dbReference type="EMBL" id="SFU30442.1"/>
    </source>
</evidence>
<keyword evidence="6 10" id="KW-0028">Amino-acid biosynthesis</keyword>
<evidence type="ECO:0000256" key="8">
    <source>
        <dbReference type="ARBA" id="ARBA00023141"/>
    </source>
</evidence>
<keyword evidence="8 10" id="KW-0057">Aromatic amino acid biosynthesis</keyword>
<dbReference type="EC" id="5.3.1.24" evidence="4 10"/>
<comment type="catalytic activity">
    <reaction evidence="1 10">
        <text>N-(5-phospho-beta-D-ribosyl)anthranilate = 1-(2-carboxyphenylamino)-1-deoxy-D-ribulose 5-phosphate</text>
        <dbReference type="Rhea" id="RHEA:21540"/>
        <dbReference type="ChEBI" id="CHEBI:18277"/>
        <dbReference type="ChEBI" id="CHEBI:58613"/>
        <dbReference type="EC" id="5.3.1.24"/>
    </reaction>
</comment>
<comment type="pathway">
    <text evidence="2 10">Amino-acid biosynthesis; L-tryptophan biosynthesis; L-tryptophan from chorismate: step 3/5.</text>
</comment>
<dbReference type="Proteomes" id="UP000183926">
    <property type="component" value="Unassembled WGS sequence"/>
</dbReference>
<dbReference type="PANTHER" id="PTHR42894">
    <property type="entry name" value="N-(5'-PHOSPHORIBOSYL)ANTHRANILATE ISOMERASE"/>
    <property type="match status" value="1"/>
</dbReference>
<sequence>MRVRVKVCGVTRLEDAMTAVHHGVDAIGFILWPQSERYISPEEASQIVRYLPPFVQAVGVFVNPDRSWVEVASAAAGLDLLQFHGDESPDFCSQFHLPYIKAVRVRNGLDLLQYAQRYEGSKGLLLDTYAEGKLGGTGRIFDWKLIPSELSLPWILSGGLHSDNVVDAIEQTHPLAIDVSSGVEIAKGIKDANKISAFMQGVRSCEDI</sequence>
<gene>
    <name evidence="10" type="primary">trpF</name>
    <name evidence="12" type="ORF">SAMN05216339_101247</name>
</gene>
<evidence type="ECO:0000256" key="10">
    <source>
        <dbReference type="HAMAP-Rule" id="MF_00135"/>
    </source>
</evidence>
<dbReference type="Pfam" id="PF00697">
    <property type="entry name" value="PRAI"/>
    <property type="match status" value="1"/>
</dbReference>
<evidence type="ECO:0000256" key="5">
    <source>
        <dbReference type="ARBA" id="ARBA00022272"/>
    </source>
</evidence>
<keyword evidence="9 10" id="KW-0413">Isomerase</keyword>
<evidence type="ECO:0000256" key="2">
    <source>
        <dbReference type="ARBA" id="ARBA00004664"/>
    </source>
</evidence>
<dbReference type="UniPathway" id="UPA00035">
    <property type="reaction ID" value="UER00042"/>
</dbReference>
<dbReference type="AlphaFoldDB" id="A0A1I7F2P5"/>